<evidence type="ECO:0000256" key="6">
    <source>
        <dbReference type="ARBA" id="ARBA00022729"/>
    </source>
</evidence>
<evidence type="ECO:0000256" key="4">
    <source>
        <dbReference type="ARBA" id="ARBA00022670"/>
    </source>
</evidence>
<keyword evidence="9" id="KW-0482">Metalloprotease</keyword>
<dbReference type="Pfam" id="PF02244">
    <property type="entry name" value="Propep_M14"/>
    <property type="match status" value="2"/>
</dbReference>
<keyword evidence="8" id="KW-0862">Zinc</keyword>
<dbReference type="GO" id="GO:0004181">
    <property type="term" value="F:metallocarboxypeptidase activity"/>
    <property type="evidence" value="ECO:0007669"/>
    <property type="project" value="InterPro"/>
</dbReference>
<feature type="domain" description="Peptidase M14" evidence="13">
    <location>
        <begin position="538"/>
        <end position="848"/>
    </location>
</feature>
<feature type="chain" id="PRO_5045624886" evidence="12">
    <location>
        <begin position="18"/>
        <end position="854"/>
    </location>
</feature>
<evidence type="ECO:0000256" key="3">
    <source>
        <dbReference type="ARBA" id="ARBA00022645"/>
    </source>
</evidence>
<accession>A0A8B8ID17</accession>
<organism evidence="14 15">
    <name type="scientific">Vanessa tameamea</name>
    <name type="common">Kamehameha butterfly</name>
    <dbReference type="NCBI Taxonomy" id="334116"/>
    <lineage>
        <taxon>Eukaryota</taxon>
        <taxon>Metazoa</taxon>
        <taxon>Ecdysozoa</taxon>
        <taxon>Arthropoda</taxon>
        <taxon>Hexapoda</taxon>
        <taxon>Insecta</taxon>
        <taxon>Pterygota</taxon>
        <taxon>Neoptera</taxon>
        <taxon>Endopterygota</taxon>
        <taxon>Lepidoptera</taxon>
        <taxon>Glossata</taxon>
        <taxon>Ditrysia</taxon>
        <taxon>Papilionoidea</taxon>
        <taxon>Nymphalidae</taxon>
        <taxon>Nymphalinae</taxon>
        <taxon>Vanessa</taxon>
    </lineage>
</organism>
<feature type="domain" description="Peptidase M14" evidence="13">
    <location>
        <begin position="121"/>
        <end position="432"/>
    </location>
</feature>
<evidence type="ECO:0000256" key="8">
    <source>
        <dbReference type="ARBA" id="ARBA00022833"/>
    </source>
</evidence>
<dbReference type="PANTHER" id="PTHR11705:SF153">
    <property type="entry name" value="ZINC CARBOXYPEPTIDASE A 1-LIKE PROTEIN"/>
    <property type="match status" value="1"/>
</dbReference>
<dbReference type="SUPFAM" id="SSF53187">
    <property type="entry name" value="Zn-dependent exopeptidases"/>
    <property type="match status" value="2"/>
</dbReference>
<proteinExistence type="inferred from homology"/>
<dbReference type="OrthoDB" id="3626597at2759"/>
<keyword evidence="6 12" id="KW-0732">Signal</keyword>
<dbReference type="Gene3D" id="3.30.70.340">
    <property type="entry name" value="Metallocarboxypeptidase-like"/>
    <property type="match status" value="2"/>
</dbReference>
<dbReference type="OMA" id="FIANVQD"/>
<evidence type="ECO:0000256" key="7">
    <source>
        <dbReference type="ARBA" id="ARBA00022801"/>
    </source>
</evidence>
<dbReference type="Gene3D" id="3.40.630.10">
    <property type="entry name" value="Zn peptidases"/>
    <property type="match status" value="2"/>
</dbReference>
<evidence type="ECO:0000313" key="14">
    <source>
        <dbReference type="Proteomes" id="UP001652626"/>
    </source>
</evidence>
<dbReference type="CDD" id="cd03860">
    <property type="entry name" value="M14_CP_A-B_like"/>
    <property type="match status" value="2"/>
</dbReference>
<name>A0A8B8ID17_VANTA</name>
<keyword evidence="5" id="KW-0479">Metal-binding</keyword>
<dbReference type="InterPro" id="IPR036990">
    <property type="entry name" value="M14A-like_propep"/>
</dbReference>
<dbReference type="RefSeq" id="XP_026494162.2">
    <property type="nucleotide sequence ID" value="XM_026638377.2"/>
</dbReference>
<dbReference type="InterPro" id="IPR003146">
    <property type="entry name" value="M14A_act_pep"/>
</dbReference>
<keyword evidence="4" id="KW-0645">Protease</keyword>
<dbReference type="GO" id="GO:0008270">
    <property type="term" value="F:zinc ion binding"/>
    <property type="evidence" value="ECO:0007669"/>
    <property type="project" value="InterPro"/>
</dbReference>
<dbReference type="GeneID" id="113399282"/>
<dbReference type="SMART" id="SM00631">
    <property type="entry name" value="Zn_pept"/>
    <property type="match status" value="2"/>
</dbReference>
<evidence type="ECO:0000256" key="10">
    <source>
        <dbReference type="ARBA" id="ARBA00023157"/>
    </source>
</evidence>
<keyword evidence="14" id="KW-1185">Reference proteome</keyword>
<dbReference type="PRINTS" id="PR00765">
    <property type="entry name" value="CRBOXYPTASEA"/>
</dbReference>
<feature type="active site" description="Proton donor/acceptor" evidence="11">
    <location>
        <position position="814"/>
    </location>
</feature>
<evidence type="ECO:0000256" key="9">
    <source>
        <dbReference type="ARBA" id="ARBA00023049"/>
    </source>
</evidence>
<evidence type="ECO:0000313" key="15">
    <source>
        <dbReference type="RefSeq" id="XP_026494162.2"/>
    </source>
</evidence>
<dbReference type="InterPro" id="IPR057247">
    <property type="entry name" value="CARBOXYPEPT_ZN_2"/>
</dbReference>
<evidence type="ECO:0000256" key="2">
    <source>
        <dbReference type="ARBA" id="ARBA00005988"/>
    </source>
</evidence>
<feature type="signal peptide" evidence="12">
    <location>
        <begin position="1"/>
        <end position="17"/>
    </location>
</feature>
<dbReference type="PANTHER" id="PTHR11705">
    <property type="entry name" value="PROTEASE FAMILY M14 CARBOXYPEPTIDASE A,B"/>
    <property type="match status" value="1"/>
</dbReference>
<evidence type="ECO:0000256" key="1">
    <source>
        <dbReference type="ARBA" id="ARBA00001947"/>
    </source>
</evidence>
<evidence type="ECO:0000256" key="5">
    <source>
        <dbReference type="ARBA" id="ARBA00022723"/>
    </source>
</evidence>
<comment type="cofactor">
    <cofactor evidence="1">
        <name>Zn(2+)</name>
        <dbReference type="ChEBI" id="CHEBI:29105"/>
    </cofactor>
</comment>
<dbReference type="InterPro" id="IPR000834">
    <property type="entry name" value="Peptidase_M14"/>
</dbReference>
<dbReference type="AlphaFoldDB" id="A0A8B8ID17"/>
<keyword evidence="7" id="KW-0378">Hydrolase</keyword>
<sequence>MKLKIIVLTLLIISVNAEKISYEGYSLYKVTPETENDLILLKDLQRKGVGEFWEDSFYKNYEMRIMVPKENKILFNSMLEKSGMVADETIKDLQRAIDDQLNPAQRSAQESHSFLSMNWNQYYTLEEIYNWLDEVQKNYPTIVTSVTMGTSFENRPIKGIIIDYGQTRNDTLIGMLQGTLHAREWITTATITWIIKEFLTSTNRDVRALAENFQWHLFPVVNPDGYVYTFTTNRMWRKNRSTQNFTSCLTTGVADDMSNGVDLNRNFDYSWMTLGTSDNPCTQVFAGPAASSEPETRAISNYILGLNREGRFIYFIDFHSYTQLICIPYSDVSGNDVLSAENYADMFEIAARGADKIRNRFATRYRVGVANDILYPMSGTNFDWAKYAARIPISYLIELRDLGEYGFLLPPEQIIPNNIEIMDALVEMDKTTRLLGYYSGSQSRIYYKVFKLIPKTEGDVDIIKNIHQENKYIFWSDMIKVGSDVRIMVKPDEANDFESYAESVGLDAKLIIQNVQSFIDAQLKRPLERNSQQYNWDYYQTLEEIYDWLDKIAEQHSDVVTIIDIGRSVEGREIKGVKIDFKKKANPVIGFFEGGLHAREWISPVTLTWIINEFLNSKDRKVRELAENVVWHIVPVTNPDGYKYSFTDNRMWRKNRNTANFTSCAQWNLDDDMSNGVDLNRNFGYLWMATGASQNPCTQNFAGPVAFSEPESIAIANYILGLQREGNLVYYMGFHSYSQMILIPYSHVKGADVLEVENYGDLFEIAVKGAEKLKERHNTIYSVGTSADILYEVAGSGFDWVKGSAKVPLVFLFELRDLGEYGFLLPPEQIIPNNEEVMDALVEMDRVSRQIRYY</sequence>
<feature type="active site" description="Proton donor/acceptor" evidence="11">
    <location>
        <position position="398"/>
    </location>
</feature>
<dbReference type="Pfam" id="PF00246">
    <property type="entry name" value="Peptidase_M14"/>
    <property type="match status" value="2"/>
</dbReference>
<dbReference type="GO" id="GO:0005615">
    <property type="term" value="C:extracellular space"/>
    <property type="evidence" value="ECO:0007669"/>
    <property type="project" value="TreeGrafter"/>
</dbReference>
<dbReference type="GO" id="GO:0006508">
    <property type="term" value="P:proteolysis"/>
    <property type="evidence" value="ECO:0007669"/>
    <property type="project" value="UniProtKB-KW"/>
</dbReference>
<keyword evidence="3" id="KW-0121">Carboxypeptidase</keyword>
<dbReference type="SUPFAM" id="SSF54897">
    <property type="entry name" value="Protease propeptides/inhibitors"/>
    <property type="match status" value="2"/>
</dbReference>
<dbReference type="Proteomes" id="UP001652626">
    <property type="component" value="Chromosome 19"/>
</dbReference>
<comment type="similarity">
    <text evidence="2 11">Belongs to the peptidase M14 family.</text>
</comment>
<dbReference type="PROSITE" id="PS00133">
    <property type="entry name" value="CARBOXYPEPT_ZN_2"/>
    <property type="match status" value="2"/>
</dbReference>
<keyword evidence="10" id="KW-1015">Disulfide bond</keyword>
<protein>
    <submittedName>
        <fullName evidence="15">Uncharacterized protein LOC113399282</fullName>
    </submittedName>
</protein>
<evidence type="ECO:0000259" key="13">
    <source>
        <dbReference type="PROSITE" id="PS52035"/>
    </source>
</evidence>
<evidence type="ECO:0000256" key="12">
    <source>
        <dbReference type="SAM" id="SignalP"/>
    </source>
</evidence>
<dbReference type="PROSITE" id="PS52035">
    <property type="entry name" value="PEPTIDASE_M14"/>
    <property type="match status" value="2"/>
</dbReference>
<reference evidence="15" key="1">
    <citation type="submission" date="2025-08" db="UniProtKB">
        <authorList>
            <consortium name="RefSeq"/>
        </authorList>
    </citation>
    <scope>IDENTIFICATION</scope>
    <source>
        <tissue evidence="15">Whole body</tissue>
    </source>
</reference>
<gene>
    <name evidence="15" type="primary">LOC113399282</name>
</gene>
<evidence type="ECO:0000256" key="11">
    <source>
        <dbReference type="PROSITE-ProRule" id="PRU01379"/>
    </source>
</evidence>